<protein>
    <submittedName>
        <fullName evidence="3">Helix-turn-helix domain-containing protein</fullName>
    </submittedName>
</protein>
<accession>A0ABY4QZR8</accession>
<dbReference type="RefSeq" id="WP_249772871.1">
    <property type="nucleotide sequence ID" value="NZ_CP097332.1"/>
</dbReference>
<feature type="domain" description="RsbT co-antagonist protein RsbRD N-terminal" evidence="2">
    <location>
        <begin position="39"/>
        <end position="179"/>
    </location>
</feature>
<reference evidence="3" key="1">
    <citation type="journal article" date="2018" name="Int. J. Syst. Evol. Microbiol.">
        <title>Jatrophihabitans telluris sp. nov., isolated from sediment soil of lava forest wetlands and the emended description of the genus Jatrophihabitans.</title>
        <authorList>
            <person name="Lee K.C."/>
            <person name="Suh M.K."/>
            <person name="Eom M.K."/>
            <person name="Kim K.K."/>
            <person name="Kim J.S."/>
            <person name="Kim D.S."/>
            <person name="Ko S.H."/>
            <person name="Shin Y.K."/>
            <person name="Lee J.S."/>
        </authorList>
    </citation>
    <scope>NUCLEOTIDE SEQUENCE</scope>
    <source>
        <strain evidence="3">N237</strain>
    </source>
</reference>
<reference evidence="3" key="2">
    <citation type="submission" date="2022-05" db="EMBL/GenBank/DDBJ databases">
        <authorList>
            <person name="Kim J.-S."/>
            <person name="Lee K."/>
            <person name="Suh M."/>
            <person name="Eom M."/>
            <person name="Kim J.-S."/>
            <person name="Kim D.-S."/>
            <person name="Ko S.-H."/>
            <person name="Shin Y."/>
            <person name="Lee J.-S."/>
        </authorList>
    </citation>
    <scope>NUCLEOTIDE SEQUENCE</scope>
    <source>
        <strain evidence="3">N237</strain>
    </source>
</reference>
<evidence type="ECO:0000313" key="4">
    <source>
        <dbReference type="Proteomes" id="UP001056336"/>
    </source>
</evidence>
<name>A0ABY4QZR8_9ACTN</name>
<dbReference type="InterPro" id="IPR025751">
    <property type="entry name" value="RsbRD_N_dom"/>
</dbReference>
<dbReference type="Proteomes" id="UP001056336">
    <property type="component" value="Chromosome"/>
</dbReference>
<dbReference type="Pfam" id="PF13556">
    <property type="entry name" value="HTH_30"/>
    <property type="match status" value="1"/>
</dbReference>
<sequence length="420" mass="46700">MTGDSNAEALGYDNLYELALPPWAVSVVARADLTDLRAKVVEHCLRVAFPACRQDETFVESLSTSVHENTQALRDVLCGRLALARVPLERRLAFAALQAELRIPQTALQRSYRISFFTQWEEWARLLSEEVARADVPREEALAALSSLTCIVQAYSDRVVSYVVGSFARAEDAFNRSRAHIRQRLIRELLDGTEEALSPSDILTIDYSFESWHVTVLLPATPEATATQLVVGLRGAVRPQASLVWSEGLVGSVICLGSVAGWNSTRRAILRETLEALGIVASLSDPHRGIPGFRKAYEQSRQVERVRTALAQDDVYPVLEYDEVRLDILLLQNPQLASEFLTDVLGPLTANTVEAARLRATLEASFRLGSHVAAAEHLKLHEHTVRNRLQRAEELIGSSLRDRRTEILVALRLAKLIDLP</sequence>
<organism evidence="3 4">
    <name type="scientific">Jatrophihabitans telluris</name>
    <dbReference type="NCBI Taxonomy" id="2038343"/>
    <lineage>
        <taxon>Bacteria</taxon>
        <taxon>Bacillati</taxon>
        <taxon>Actinomycetota</taxon>
        <taxon>Actinomycetes</taxon>
        <taxon>Jatrophihabitantales</taxon>
        <taxon>Jatrophihabitantaceae</taxon>
        <taxon>Jatrophihabitans</taxon>
    </lineage>
</organism>
<dbReference type="EMBL" id="CP097332">
    <property type="protein sequence ID" value="UQX88975.1"/>
    <property type="molecule type" value="Genomic_DNA"/>
</dbReference>
<dbReference type="Gene3D" id="1.10.10.2840">
    <property type="entry name" value="PucR C-terminal helix-turn-helix domain"/>
    <property type="match status" value="1"/>
</dbReference>
<keyword evidence="4" id="KW-1185">Reference proteome</keyword>
<dbReference type="InterPro" id="IPR051448">
    <property type="entry name" value="CdaR-like_regulators"/>
</dbReference>
<evidence type="ECO:0000259" key="2">
    <source>
        <dbReference type="Pfam" id="PF14361"/>
    </source>
</evidence>
<proteinExistence type="predicted"/>
<dbReference type="InterPro" id="IPR042070">
    <property type="entry name" value="PucR_C-HTH_sf"/>
</dbReference>
<evidence type="ECO:0000259" key="1">
    <source>
        <dbReference type="Pfam" id="PF13556"/>
    </source>
</evidence>
<dbReference type="InterPro" id="IPR025736">
    <property type="entry name" value="PucR_C-HTH_dom"/>
</dbReference>
<gene>
    <name evidence="3" type="ORF">M6D93_03005</name>
</gene>
<feature type="domain" description="PucR C-terminal helix-turn-helix" evidence="1">
    <location>
        <begin position="358"/>
        <end position="412"/>
    </location>
</feature>
<dbReference type="Pfam" id="PF14361">
    <property type="entry name" value="RsbRD_N"/>
    <property type="match status" value="1"/>
</dbReference>
<evidence type="ECO:0000313" key="3">
    <source>
        <dbReference type="EMBL" id="UQX88975.1"/>
    </source>
</evidence>
<dbReference type="PANTHER" id="PTHR33744:SF1">
    <property type="entry name" value="DNA-BINDING TRANSCRIPTIONAL ACTIVATOR ADER"/>
    <property type="match status" value="1"/>
</dbReference>
<dbReference type="PANTHER" id="PTHR33744">
    <property type="entry name" value="CARBOHYDRATE DIACID REGULATOR"/>
    <property type="match status" value="1"/>
</dbReference>